<feature type="compositionally biased region" description="Basic and acidic residues" evidence="1">
    <location>
        <begin position="1"/>
        <end position="11"/>
    </location>
</feature>
<gene>
    <name evidence="2" type="ORF">CGXH109_LOCUS152774</name>
</gene>
<accession>A0A9W4S9K6</accession>
<protein>
    <submittedName>
        <fullName evidence="2">Uncharacterized protein</fullName>
    </submittedName>
</protein>
<feature type="compositionally biased region" description="Polar residues" evidence="1">
    <location>
        <begin position="12"/>
        <end position="23"/>
    </location>
</feature>
<evidence type="ECO:0000313" key="2">
    <source>
        <dbReference type="EMBL" id="CAI0655720.1"/>
    </source>
</evidence>
<proteinExistence type="predicted"/>
<dbReference type="InterPro" id="IPR022698">
    <property type="entry name" value="OrsD"/>
</dbReference>
<feature type="region of interest" description="Disordered" evidence="1">
    <location>
        <begin position="1"/>
        <end position="46"/>
    </location>
</feature>
<keyword evidence="3" id="KW-1185">Reference proteome</keyword>
<dbReference type="Proteomes" id="UP001152533">
    <property type="component" value="Unassembled WGS sequence"/>
</dbReference>
<organism evidence="2 3">
    <name type="scientific">Colletotrichum noveboracense</name>
    <dbReference type="NCBI Taxonomy" id="2664923"/>
    <lineage>
        <taxon>Eukaryota</taxon>
        <taxon>Fungi</taxon>
        <taxon>Dikarya</taxon>
        <taxon>Ascomycota</taxon>
        <taxon>Pezizomycotina</taxon>
        <taxon>Sordariomycetes</taxon>
        <taxon>Hypocreomycetidae</taxon>
        <taxon>Glomerellales</taxon>
        <taxon>Glomerellaceae</taxon>
        <taxon>Colletotrichum</taxon>
        <taxon>Colletotrichum gloeosporioides species complex</taxon>
    </lineage>
</organism>
<feature type="compositionally biased region" description="Basic and acidic residues" evidence="1">
    <location>
        <begin position="36"/>
        <end position="46"/>
    </location>
</feature>
<dbReference type="EMBL" id="CAMGZC010003451">
    <property type="protein sequence ID" value="CAI0655720.1"/>
    <property type="molecule type" value="Genomic_DNA"/>
</dbReference>
<sequence length="146" mass="16276">MEPDPTSRSEDTSSVELQHSSIDPGSPQPELGTRGGNEDTNKADPQKQDTIELFVFNAEFSIAICKKCRYAVIGNEGIKAAERKGIADRVQSLQGSIRSQTELQSFQYPDATVKLIAYIAPPQPEGFRCHACNYMCRRVTNMQRYC</sequence>
<evidence type="ECO:0000313" key="3">
    <source>
        <dbReference type="Proteomes" id="UP001152533"/>
    </source>
</evidence>
<comment type="caution">
    <text evidence="2">The sequence shown here is derived from an EMBL/GenBank/DDBJ whole genome shotgun (WGS) entry which is preliminary data.</text>
</comment>
<dbReference type="Pfam" id="PF12013">
    <property type="entry name" value="OrsD"/>
    <property type="match status" value="1"/>
</dbReference>
<reference evidence="2" key="1">
    <citation type="submission" date="2022-08" db="EMBL/GenBank/DDBJ databases">
        <authorList>
            <person name="Giroux E."/>
            <person name="Giroux E."/>
        </authorList>
    </citation>
    <scope>NUCLEOTIDE SEQUENCE</scope>
    <source>
        <strain evidence="2">H1091258</strain>
    </source>
</reference>
<name>A0A9W4S9K6_9PEZI</name>
<dbReference type="AlphaFoldDB" id="A0A9W4S9K6"/>
<evidence type="ECO:0000256" key="1">
    <source>
        <dbReference type="SAM" id="MobiDB-lite"/>
    </source>
</evidence>